<dbReference type="InterPro" id="IPR003812">
    <property type="entry name" value="Fido"/>
</dbReference>
<dbReference type="SUPFAM" id="SSF51294">
    <property type="entry name" value="Hedgehog/intein (Hint) domain"/>
    <property type="match status" value="1"/>
</dbReference>
<dbReference type="InterPro" id="IPR022385">
    <property type="entry name" value="Rhs_assc_core"/>
</dbReference>
<dbReference type="InterPro" id="IPR006141">
    <property type="entry name" value="Intein_N"/>
</dbReference>
<feature type="region of interest" description="Disordered" evidence="2">
    <location>
        <begin position="1208"/>
        <end position="1228"/>
    </location>
</feature>
<evidence type="ECO:0000313" key="4">
    <source>
        <dbReference type="EMBL" id="MFD5098101.1"/>
    </source>
</evidence>
<dbReference type="CDD" id="cd00081">
    <property type="entry name" value="Hint"/>
    <property type="match status" value="1"/>
</dbReference>
<evidence type="ECO:0000313" key="5">
    <source>
        <dbReference type="Proteomes" id="UP001598448"/>
    </source>
</evidence>
<dbReference type="RefSeq" id="WP_386708458.1">
    <property type="nucleotide sequence ID" value="NZ_JBHXIJ010000013.1"/>
</dbReference>
<dbReference type="PANTHER" id="PTHR32305">
    <property type="match status" value="1"/>
</dbReference>
<accession>A0ABW6FEL4</accession>
<dbReference type="InterPro" id="IPR003587">
    <property type="entry name" value="Hint_dom_N"/>
</dbReference>
<feature type="region of interest" description="Disordered" evidence="2">
    <location>
        <begin position="1668"/>
        <end position="1713"/>
    </location>
</feature>
<dbReference type="InterPro" id="IPR053737">
    <property type="entry name" value="Type_II_TA_Toxin"/>
</dbReference>
<feature type="region of interest" description="Disordered" evidence="2">
    <location>
        <begin position="1916"/>
        <end position="1941"/>
    </location>
</feature>
<keyword evidence="5" id="KW-1185">Reference proteome</keyword>
<reference evidence="4 5" key="1">
    <citation type="submission" date="2024-09" db="EMBL/GenBank/DDBJ databases">
        <title>The Natural Products Discovery Center: Release of the First 8490 Sequenced Strains for Exploring Actinobacteria Biosynthetic Diversity.</title>
        <authorList>
            <person name="Kalkreuter E."/>
            <person name="Kautsar S.A."/>
            <person name="Yang D."/>
            <person name="Bader C.D."/>
            <person name="Teijaro C.N."/>
            <person name="Fluegel L."/>
            <person name="Davis C.M."/>
            <person name="Simpson J.R."/>
            <person name="Lauterbach L."/>
            <person name="Steele A.D."/>
            <person name="Gui C."/>
            <person name="Meng S."/>
            <person name="Li G."/>
            <person name="Viehrig K."/>
            <person name="Ye F."/>
            <person name="Su P."/>
            <person name="Kiefer A.F."/>
            <person name="Nichols A."/>
            <person name="Cepeda A.J."/>
            <person name="Yan W."/>
            <person name="Fan B."/>
            <person name="Jiang Y."/>
            <person name="Adhikari A."/>
            <person name="Zheng C.-J."/>
            <person name="Schuster L."/>
            <person name="Cowan T.M."/>
            <person name="Smanski M.J."/>
            <person name="Chevrette M.G."/>
            <person name="De Carvalho L.P.S."/>
            <person name="Shen B."/>
        </authorList>
    </citation>
    <scope>NUCLEOTIDE SEQUENCE [LARGE SCALE GENOMIC DNA]</scope>
    <source>
        <strain evidence="4 5">NPDC058348</strain>
    </source>
</reference>
<organism evidence="4 5">
    <name type="scientific">Streptomyces albidochromogenes</name>
    <dbReference type="NCBI Taxonomy" id="329524"/>
    <lineage>
        <taxon>Bacteria</taxon>
        <taxon>Bacillati</taxon>
        <taxon>Actinomycetota</taxon>
        <taxon>Actinomycetes</taxon>
        <taxon>Kitasatosporales</taxon>
        <taxon>Streptomycetaceae</taxon>
        <taxon>Streptomyces</taxon>
    </lineage>
</organism>
<feature type="compositionally biased region" description="Polar residues" evidence="2">
    <location>
        <begin position="1208"/>
        <end position="1227"/>
    </location>
</feature>
<sequence>MNQLAPGITRAGRAEHGRHAWTRRIGAVVGLSLLTGLLSPVAFAADVDPLGKPKLQAPRASKVSPLTSKVNKKNADAVAKSAAADQTAAKRARTDQRRTVAWPTSDTATLSLLGSGKAKAEPGSLPLTLTRPKAVQGKKSAKAAETVKVKVLDQKATTNLGVKGVALAVTGPKGGGKARLGIDYSAFASAYGGDWAGRLQILELGDCALSDPRKAKCRKRQPLEFTNDRGAEELKTQLAFSESSFAGETMVLALAAGTQSGAGDYKATPLASSSTWEAGGSSGTFTWSYPLRTPPAAAGPAPGLSISYDSGSVDGRTASTNNQGTVIGEGFDLTSSYIERKYGSCDDDGQTDKFDLCWKYDNASLVLNGRASELVKDDTTGKWRLKTDDASTVTHSTGAENGDDNGEYWTVVTGDGTKYVFGLNKLAGAGTDDRTESVWTVPVFGDDSGEPGYADGTTFSGRDKKQAWRWNLDLVEDTHQNAMTYWYKAETNYYDKLGDDNNGTAYTRGGYLEEIRYGQRADALFSATPAASNKVTFYYAERCLASGTGCDALTADTRDNWPDVPFDTACKADAKCTGNLSPSFFTRKRMTSITTSAWDAAATTPAYAAVDSWALKQLYLDPGDTGDSTDQSLWLDEIKHTGKRGTDLALDPVKFTHAFLPNRVDGPADDILSLDKPRLRTVTSEAGAQTTVSYMEADCVYGQTMPKVDENTRRCYPVYWSPNGEKEPILDWFQKYPVTAVSTSAPHGGSEPVQHTYTYQGGGAWHYNNDPLTKEKERTWSVWRGYGKVTHLTGDSDSAQLKTVSVYMRGMNGDRLLGPDGKTPDPDQRKTAKVTGIKAGEITDSDQYAGFTRETVIYNGTAEVSGTVNDPWSKRTATQHKSYADTEAYYVRVGATHARTNITSGIEPRDRVRTTATTYDDYGMAVTVEDKGDNAVDGDEKCTRNWYARNDTAGINSLISRTRVTGQPCATTDDALNLPADSSTAGDVISDIATAYDTTTWSPTHAPTKGEAQWTGRAKAYTTANDPTWQKVAATTYDTLGRPLAVKDTNDLTTTTTSYTPVAAGPLTASTVTNAKLHKTTTTVDFATGAPLKATDPNGKVTETEYDSLGRTTKIWLPNRSKVLGKTPNYVYGYQITNSALPWVSTGILKGDGSGYNTAYQIYDSLLRIRQVQTPTPIGGRAIALTLYDDRGLAVSAQGDIWDNTAEPSGTAVQTEGSQAPVQTDTTYDGAGRATKAVTKNWGVNRWTTETFYRGDTVASTAPSGGQATAVVTNALGQTTKRFEYGGPQPTGSDFTTTDYTYTAAGQQKTVTGHDQAKWSYGYDLFGRQTSASDPDKGSSTTHYNTLDQVESTKSSLGKTLVSEYDDLGRKTGLWDGTKTDATKLAAWTFDALAKGQQDTAVRYVNGINQTGSKAYTSKATAYDSLYQVTGSQLVLPTSDPLVVAGVPATLSFTTGYRLDGTISQASQPAVGGLAAETVGYTYNALGGQLTSQGTTGYLQGAAYSPVGDLNQLTLGMDGSSTAKKAYLNYEYEAGTRRLERSFVTDDVHGYMPQDLNFNQDDAGNVTSIFDASNQGGTTKPDYQCFAYDGHRRMTEAWTPRTADCAATGRTVTNIDGQAPYWTSYTYNNAGQRKIETTHTATGNATTTYEYGTTTGQPHPLNKTTGAKAGTYTHDAAGNTKTRPGTQATQTLNWNSEGQLTSSSEPAAGTKPATGTSYLYDASGELLIRRATTADGDTVLYLGSTEVRLTVKGTTKTLSGTRYYTAAGQSIAVRTATSGVTGTKLKFLAADHHGTSSLALDATTWAITKRYTAPFGASRGPKPTTWPDDKAFLGKPADTTTGLTHIGAREYDPGIGQFISVDPVLSLDQHQSINGYTYGNNNPVTFSDPTGLEIGSMPNSCQYDIKYCTPKEGGKSGGGKLGGGATTGTSPNSSTGATFDDGQPVVNGLRIPKNNELGYYASAYAAKDTYSYRISRWLVSKCHNGNSVACGMADKAGLLETEDDPFGIAVGVRCVTKGKDCGEAAVTVALYLVGVGWEWALARRAAASAAATAKGGSGSVEALIRGAGCAMCFLAGTDVLMADGSTKNIEDVKIGDEVLATDPETGETGPRKVTRLIVTEDDKHFNQLTIETDDGPKKLSATHEHPFWSPSEKQWVEASKLRPGMTLLTDDGSTVHVRANRAFDKHARTYNLTVDDLHTYYVLAGQTPVLVHNSNCPLTGGFKAGVSPDEIADINRGFGGETLLSGSPANTLANASRYNSFWDKSAVVIRDIAGSHMFNNGNKRTAQATVEQLMQRNGVTSGPTSADLRSVIDRVGKGQLHDVSDISAALRGY</sequence>
<dbReference type="Pfam" id="PF07591">
    <property type="entry name" value="PT-HINT"/>
    <property type="match status" value="1"/>
</dbReference>
<dbReference type="Gene3D" id="2.180.10.10">
    <property type="entry name" value="RHS repeat-associated core"/>
    <property type="match status" value="2"/>
</dbReference>
<dbReference type="NCBIfam" id="TIGR01443">
    <property type="entry name" value="intein_Cterm"/>
    <property type="match status" value="1"/>
</dbReference>
<gene>
    <name evidence="4" type="ORF">ACFWJN_03805</name>
</gene>
<evidence type="ECO:0000256" key="2">
    <source>
        <dbReference type="SAM" id="MobiDB-lite"/>
    </source>
</evidence>
<dbReference type="InterPro" id="IPR050708">
    <property type="entry name" value="T6SS_VgrG/RHS"/>
</dbReference>
<dbReference type="PROSITE" id="PS51459">
    <property type="entry name" value="FIDO"/>
    <property type="match status" value="1"/>
</dbReference>
<dbReference type="EMBL" id="JBHXIJ010000013">
    <property type="protein sequence ID" value="MFD5098101.1"/>
    <property type="molecule type" value="Genomic_DNA"/>
</dbReference>
<dbReference type="InterPro" id="IPR036844">
    <property type="entry name" value="Hint_dom_sf"/>
</dbReference>
<dbReference type="PROSITE" id="PS50817">
    <property type="entry name" value="INTEIN_N_TER"/>
    <property type="match status" value="1"/>
</dbReference>
<proteinExistence type="predicted"/>
<feature type="compositionally biased region" description="Gly residues" evidence="2">
    <location>
        <begin position="1916"/>
        <end position="1926"/>
    </location>
</feature>
<dbReference type="PANTHER" id="PTHR32305:SF17">
    <property type="entry name" value="TRNA NUCLEASE WAPA"/>
    <property type="match status" value="1"/>
</dbReference>
<feature type="domain" description="Fido" evidence="3">
    <location>
        <begin position="2189"/>
        <end position="2332"/>
    </location>
</feature>
<comment type="caution">
    <text evidence="4">The sequence shown here is derived from an EMBL/GenBank/DDBJ whole genome shotgun (WGS) entry which is preliminary data.</text>
</comment>
<feature type="compositionally biased region" description="Polar residues" evidence="2">
    <location>
        <begin position="1679"/>
        <end position="1705"/>
    </location>
</feature>
<keyword evidence="1" id="KW-0677">Repeat</keyword>
<dbReference type="InterPro" id="IPR056823">
    <property type="entry name" value="TEN-like_YD-shell"/>
</dbReference>
<name>A0ABW6FEL4_9ACTN</name>
<dbReference type="NCBIfam" id="TIGR03696">
    <property type="entry name" value="Rhs_assc_core"/>
    <property type="match status" value="1"/>
</dbReference>
<evidence type="ECO:0000256" key="1">
    <source>
        <dbReference type="ARBA" id="ARBA00022737"/>
    </source>
</evidence>
<dbReference type="Proteomes" id="UP001598448">
    <property type="component" value="Unassembled WGS sequence"/>
</dbReference>
<protein>
    <submittedName>
        <fullName evidence="4">Polymorphic toxin-type HINT domain-containing protein</fullName>
    </submittedName>
</protein>
<dbReference type="Gene3D" id="1.20.120.1870">
    <property type="entry name" value="Fic/DOC protein, Fido domain"/>
    <property type="match status" value="1"/>
</dbReference>
<dbReference type="PROSITE" id="PS50818">
    <property type="entry name" value="INTEIN_C_TER"/>
    <property type="match status" value="1"/>
</dbReference>
<dbReference type="SMART" id="SM00306">
    <property type="entry name" value="HintN"/>
    <property type="match status" value="1"/>
</dbReference>
<dbReference type="Pfam" id="PF25023">
    <property type="entry name" value="TEN_YD-shell"/>
    <property type="match status" value="1"/>
</dbReference>
<evidence type="ECO:0000259" key="3">
    <source>
        <dbReference type="PROSITE" id="PS51459"/>
    </source>
</evidence>
<dbReference type="InterPro" id="IPR030934">
    <property type="entry name" value="Intein_C"/>
</dbReference>
<dbReference type="Gene3D" id="2.170.16.10">
    <property type="entry name" value="Hedgehog/Intein (Hint) domain"/>
    <property type="match status" value="1"/>
</dbReference>